<evidence type="ECO:0000256" key="2">
    <source>
        <dbReference type="SAM" id="SignalP"/>
    </source>
</evidence>
<gene>
    <name evidence="4" type="ORF">LHJ74_23010</name>
</gene>
<feature type="domain" description="DUF4097" evidence="3">
    <location>
        <begin position="48"/>
        <end position="234"/>
    </location>
</feature>
<evidence type="ECO:0000256" key="1">
    <source>
        <dbReference type="SAM" id="MobiDB-lite"/>
    </source>
</evidence>
<dbReference type="Pfam" id="PF13349">
    <property type="entry name" value="DUF4097"/>
    <property type="match status" value="1"/>
</dbReference>
<comment type="caution">
    <text evidence="4">The sequence shown here is derived from an EMBL/GenBank/DDBJ whole genome shotgun (WGS) entry which is preliminary data.</text>
</comment>
<feature type="signal peptide" evidence="2">
    <location>
        <begin position="1"/>
        <end position="23"/>
    </location>
</feature>
<evidence type="ECO:0000313" key="4">
    <source>
        <dbReference type="EMBL" id="MCT2592746.1"/>
    </source>
</evidence>
<keyword evidence="2" id="KW-0732">Signal</keyword>
<reference evidence="4 5" key="1">
    <citation type="submission" date="2021-10" db="EMBL/GenBank/DDBJ databases">
        <title>Streptomyces gossypii sp. nov., isolated from soil collected from cotton field.</title>
        <authorList>
            <person name="Ge X."/>
            <person name="Chen X."/>
            <person name="Liu W."/>
        </authorList>
    </citation>
    <scope>NUCLEOTIDE SEQUENCE [LARGE SCALE GENOMIC DNA]</scope>
    <source>
        <strain evidence="4 5">N2-109</strain>
    </source>
</reference>
<feature type="region of interest" description="Disordered" evidence="1">
    <location>
        <begin position="203"/>
        <end position="238"/>
    </location>
</feature>
<evidence type="ECO:0000259" key="3">
    <source>
        <dbReference type="Pfam" id="PF13349"/>
    </source>
</evidence>
<protein>
    <submittedName>
        <fullName evidence="4">DUF4097 domain-containing protein</fullName>
    </submittedName>
</protein>
<dbReference type="RefSeq" id="WP_260220073.1">
    <property type="nucleotide sequence ID" value="NZ_JAJAGO010000011.1"/>
</dbReference>
<proteinExistence type="predicted"/>
<feature type="chain" id="PRO_5046270754" evidence="2">
    <location>
        <begin position="24"/>
        <end position="238"/>
    </location>
</feature>
<keyword evidence="5" id="KW-1185">Reference proteome</keyword>
<name>A0ABT2JXY9_9ACTN</name>
<sequence>MTGNRPRRTAAACALLVAVATLATSCSLIPDEGKTSKSAYSLDVDDTKALTVDTKGGDIEVVAADSRSDAIRVIERYEWDEQKPRTEHGQQNGRLTLQSDDCGDAERTCDVDYEVRVPAGTSLHLKSGGGDMKVSGMSGTVKAATQGGDIHVDDSSSRRVTAHSEGGDLLGAFTDSPSRVSFTSAGGDIDVRLPTGSYAVDATTAGGDRNVTVPSKDTSDRHIKAHTDGGDVAVRNPA</sequence>
<dbReference type="Gene3D" id="2.160.20.120">
    <property type="match status" value="1"/>
</dbReference>
<dbReference type="InterPro" id="IPR025164">
    <property type="entry name" value="Toastrack_DUF4097"/>
</dbReference>
<dbReference type="PROSITE" id="PS51257">
    <property type="entry name" value="PROKAR_LIPOPROTEIN"/>
    <property type="match status" value="1"/>
</dbReference>
<organism evidence="4 5">
    <name type="scientific">Streptomyces gossypii</name>
    <dbReference type="NCBI Taxonomy" id="2883101"/>
    <lineage>
        <taxon>Bacteria</taxon>
        <taxon>Bacillati</taxon>
        <taxon>Actinomycetota</taxon>
        <taxon>Actinomycetes</taxon>
        <taxon>Kitasatosporales</taxon>
        <taxon>Streptomycetaceae</taxon>
        <taxon>Streptomyces</taxon>
    </lineage>
</organism>
<accession>A0ABT2JXY9</accession>
<dbReference type="Proteomes" id="UP001156389">
    <property type="component" value="Unassembled WGS sequence"/>
</dbReference>
<feature type="compositionally biased region" description="Basic and acidic residues" evidence="1">
    <location>
        <begin position="217"/>
        <end position="229"/>
    </location>
</feature>
<evidence type="ECO:0000313" key="5">
    <source>
        <dbReference type="Proteomes" id="UP001156389"/>
    </source>
</evidence>
<dbReference type="EMBL" id="JAJAGO010000011">
    <property type="protein sequence ID" value="MCT2592746.1"/>
    <property type="molecule type" value="Genomic_DNA"/>
</dbReference>